<sequence>MYEENKTPVAAIPAALGRIVPRRRLVKGSWCIVFHTNRLTDWSPRGRGLASRRLDDNTLRCKLSKVQGSIFASATAFRLCLCLPAAFSSLLIGPVNYSRVTRCNSKARNNDTWMVSRSAPEGHSKAAAESHWEGVEPKAGPGSLPPCLLQARKGGGGLKGETRRSPRVRASKRISRASALRA</sequence>
<dbReference type="RefSeq" id="XP_013242958.1">
    <property type="nucleotide sequence ID" value="XM_013387504.1"/>
</dbReference>
<dbReference type="Proteomes" id="UP000027361">
    <property type="component" value="Unassembled WGS sequence"/>
</dbReference>
<comment type="caution">
    <text evidence="2">The sequence shown here is derived from an EMBL/GenBank/DDBJ whole genome shotgun (WGS) entry which is preliminary data.</text>
</comment>
<dbReference type="AlphaFoldDB" id="A0A066VTW6"/>
<evidence type="ECO:0000313" key="2">
    <source>
        <dbReference type="EMBL" id="KDN44891.1"/>
    </source>
</evidence>
<name>A0A066VTW6_TILAU</name>
<accession>A0A066VTW6</accession>
<gene>
    <name evidence="2" type="ORF">K437DRAFT_128245</name>
</gene>
<reference evidence="2 3" key="1">
    <citation type="submission" date="2014-05" db="EMBL/GenBank/DDBJ databases">
        <title>Draft genome sequence of a rare smut relative, Tilletiaria anomala UBC 951.</title>
        <authorList>
            <consortium name="DOE Joint Genome Institute"/>
            <person name="Toome M."/>
            <person name="Kuo A."/>
            <person name="Henrissat B."/>
            <person name="Lipzen A."/>
            <person name="Tritt A."/>
            <person name="Yoshinaga Y."/>
            <person name="Zane M."/>
            <person name="Barry K."/>
            <person name="Grigoriev I.V."/>
            <person name="Spatafora J.W."/>
            <person name="Aimea M.C."/>
        </authorList>
    </citation>
    <scope>NUCLEOTIDE SEQUENCE [LARGE SCALE GENOMIC DNA]</scope>
    <source>
        <strain evidence="2 3">UBC 951</strain>
    </source>
</reference>
<dbReference type="GeneID" id="25261444"/>
<protein>
    <submittedName>
        <fullName evidence="2">Uncharacterized protein</fullName>
    </submittedName>
</protein>
<feature type="compositionally biased region" description="Basic residues" evidence="1">
    <location>
        <begin position="165"/>
        <end position="175"/>
    </location>
</feature>
<evidence type="ECO:0000256" key="1">
    <source>
        <dbReference type="SAM" id="MobiDB-lite"/>
    </source>
</evidence>
<keyword evidence="3" id="KW-1185">Reference proteome</keyword>
<organism evidence="2 3">
    <name type="scientific">Tilletiaria anomala (strain ATCC 24038 / CBS 436.72 / UBC 951)</name>
    <dbReference type="NCBI Taxonomy" id="1037660"/>
    <lineage>
        <taxon>Eukaryota</taxon>
        <taxon>Fungi</taxon>
        <taxon>Dikarya</taxon>
        <taxon>Basidiomycota</taxon>
        <taxon>Ustilaginomycotina</taxon>
        <taxon>Exobasidiomycetes</taxon>
        <taxon>Georgefischeriales</taxon>
        <taxon>Tilletiariaceae</taxon>
        <taxon>Tilletiaria</taxon>
    </lineage>
</organism>
<feature type="compositionally biased region" description="Basic and acidic residues" evidence="1">
    <location>
        <begin position="120"/>
        <end position="136"/>
    </location>
</feature>
<evidence type="ECO:0000313" key="3">
    <source>
        <dbReference type="Proteomes" id="UP000027361"/>
    </source>
</evidence>
<feature type="region of interest" description="Disordered" evidence="1">
    <location>
        <begin position="116"/>
        <end position="182"/>
    </location>
</feature>
<dbReference type="InParanoid" id="A0A066VTW6"/>
<dbReference type="EMBL" id="JMSN01000047">
    <property type="protein sequence ID" value="KDN44891.1"/>
    <property type="molecule type" value="Genomic_DNA"/>
</dbReference>
<dbReference type="HOGENOM" id="CLU_1482997_0_0_1"/>
<proteinExistence type="predicted"/>